<dbReference type="EMBL" id="JAGQDG010000001">
    <property type="protein sequence ID" value="MBQ0933919.1"/>
    <property type="molecule type" value="Genomic_DNA"/>
</dbReference>
<feature type="transmembrane region" description="Helical" evidence="7">
    <location>
        <begin position="262"/>
        <end position="282"/>
    </location>
</feature>
<keyword evidence="5 7" id="KW-1133">Transmembrane helix</keyword>
<comment type="caution">
    <text evidence="8">The sequence shown here is derived from an EMBL/GenBank/DDBJ whole genome shotgun (WGS) entry which is preliminary data.</text>
</comment>
<evidence type="ECO:0000256" key="2">
    <source>
        <dbReference type="ARBA" id="ARBA00005262"/>
    </source>
</evidence>
<dbReference type="PANTHER" id="PTHR33567:SF3">
    <property type="entry name" value="CHROMATE ION TRANSPORTER (EUROFUNG)"/>
    <property type="match status" value="1"/>
</dbReference>
<name>A0ABS5DS14_9BURK</name>
<keyword evidence="3" id="KW-1003">Cell membrane</keyword>
<protein>
    <submittedName>
        <fullName evidence="8">Chromate efflux transporter</fullName>
    </submittedName>
</protein>
<proteinExistence type="inferred from homology"/>
<feature type="transmembrane region" description="Helical" evidence="7">
    <location>
        <begin position="88"/>
        <end position="112"/>
    </location>
</feature>
<keyword evidence="9" id="KW-1185">Reference proteome</keyword>
<keyword evidence="4 7" id="KW-0812">Transmembrane</keyword>
<dbReference type="PANTHER" id="PTHR33567">
    <property type="entry name" value="CHROMATE ION TRANSPORTER (EUROFUNG)"/>
    <property type="match status" value="1"/>
</dbReference>
<evidence type="ECO:0000313" key="8">
    <source>
        <dbReference type="EMBL" id="MBQ0933919.1"/>
    </source>
</evidence>
<evidence type="ECO:0000256" key="3">
    <source>
        <dbReference type="ARBA" id="ARBA00022475"/>
    </source>
</evidence>
<dbReference type="PIRSF" id="PIRSF004810">
    <property type="entry name" value="ChrA"/>
    <property type="match status" value="1"/>
</dbReference>
<evidence type="ECO:0000313" key="9">
    <source>
        <dbReference type="Proteomes" id="UP000672097"/>
    </source>
</evidence>
<keyword evidence="6 7" id="KW-0472">Membrane</keyword>
<dbReference type="Pfam" id="PF02417">
    <property type="entry name" value="Chromate_transp"/>
    <property type="match status" value="2"/>
</dbReference>
<organism evidence="8 9">
    <name type="scientific">Ideonella paludis</name>
    <dbReference type="NCBI Taxonomy" id="1233411"/>
    <lineage>
        <taxon>Bacteria</taxon>
        <taxon>Pseudomonadati</taxon>
        <taxon>Pseudomonadota</taxon>
        <taxon>Betaproteobacteria</taxon>
        <taxon>Burkholderiales</taxon>
        <taxon>Sphaerotilaceae</taxon>
        <taxon>Ideonella</taxon>
    </lineage>
</organism>
<reference evidence="8 9" key="1">
    <citation type="submission" date="2021-04" db="EMBL/GenBank/DDBJ databases">
        <title>The genome sequence of type strain Ideonella paludis KCTC 32238.</title>
        <authorList>
            <person name="Liu Y."/>
        </authorList>
    </citation>
    <scope>NUCLEOTIDE SEQUENCE [LARGE SCALE GENOMIC DNA]</scope>
    <source>
        <strain evidence="8 9">KCTC 32238</strain>
    </source>
</reference>
<feature type="transmembrane region" description="Helical" evidence="7">
    <location>
        <begin position="23"/>
        <end position="41"/>
    </location>
</feature>
<evidence type="ECO:0000256" key="1">
    <source>
        <dbReference type="ARBA" id="ARBA00004651"/>
    </source>
</evidence>
<evidence type="ECO:0000256" key="5">
    <source>
        <dbReference type="ARBA" id="ARBA00022989"/>
    </source>
</evidence>
<gene>
    <name evidence="8" type="primary">chrA</name>
    <name evidence="8" type="ORF">KAK11_01165</name>
</gene>
<evidence type="ECO:0000256" key="6">
    <source>
        <dbReference type="ARBA" id="ARBA00023136"/>
    </source>
</evidence>
<dbReference type="Proteomes" id="UP000672097">
    <property type="component" value="Unassembled WGS sequence"/>
</dbReference>
<dbReference type="InterPro" id="IPR003370">
    <property type="entry name" value="Chromate_transpt"/>
</dbReference>
<feature type="transmembrane region" description="Helical" evidence="7">
    <location>
        <begin position="228"/>
        <end position="250"/>
    </location>
</feature>
<comment type="subcellular location">
    <subcellularLocation>
        <location evidence="1">Cell membrane</location>
        <topology evidence="1">Multi-pass membrane protein</topology>
    </subcellularLocation>
</comment>
<accession>A0ABS5DS14</accession>
<evidence type="ECO:0000256" key="7">
    <source>
        <dbReference type="SAM" id="Phobius"/>
    </source>
</evidence>
<feature type="transmembrane region" description="Helical" evidence="7">
    <location>
        <begin position="383"/>
        <end position="401"/>
    </location>
</feature>
<dbReference type="NCBIfam" id="TIGR00937">
    <property type="entry name" value="2A51"/>
    <property type="match status" value="1"/>
</dbReference>
<dbReference type="InterPro" id="IPR014047">
    <property type="entry name" value="Chr_Tranpt_l_chain"/>
</dbReference>
<dbReference type="RefSeq" id="WP_210805327.1">
    <property type="nucleotide sequence ID" value="NZ_JAGQDG010000001.1"/>
</dbReference>
<feature type="transmembrane region" description="Helical" evidence="7">
    <location>
        <begin position="307"/>
        <end position="327"/>
    </location>
</feature>
<feature type="transmembrane region" description="Helical" evidence="7">
    <location>
        <begin position="339"/>
        <end position="363"/>
    </location>
</feature>
<feature type="transmembrane region" description="Helical" evidence="7">
    <location>
        <begin position="152"/>
        <end position="185"/>
    </location>
</feature>
<comment type="similarity">
    <text evidence="2">Belongs to the chromate ion transporter (CHR) (TC 2.A.51) family.</text>
</comment>
<sequence>MTPGDTATQVAPAPVSFGEALRFWLKLGFISFGGPAGQIAIMHSELVERRRWISEKRFLHALNYCMLLPGPEAQQLATYLGWLMHRTWGGVVAGALFVLPSLLILIALSWLYMAWGHVALVAGLFYGIKPAVAAIVVQAAHRIGSRALKNRALWGIAAASFVAIFAGNVPFPAIVLAAAVVGAVGGRLRPDEFSLGGGHGSAKASYGPALIDDDTPTPAHARFSPGRLSGVVAAGALLWLLPFGLLWSLYGSQGTLTQMAWFFTKAALLTFGGAYAVLPYVYQGAVGHFGWLNGRQMMDGLALGETTPGPLIMVVAFVGFVGGWQSSELAALWGADQRLLAGCVAACLVTWFTFLPSFIFILAGGPLVESTHGKLHFTAPLSAITAAVVGVVLNLALFFAYHALWPQGWAGGLDGAAAVIAGVAVLALFKLKRSVMETLALCAALGLAWTLAT</sequence>
<feature type="transmembrane region" description="Helical" evidence="7">
    <location>
        <begin position="408"/>
        <end position="429"/>
    </location>
</feature>
<feature type="transmembrane region" description="Helical" evidence="7">
    <location>
        <begin position="118"/>
        <end position="140"/>
    </location>
</feature>
<evidence type="ECO:0000256" key="4">
    <source>
        <dbReference type="ARBA" id="ARBA00022692"/>
    </source>
</evidence>